<keyword evidence="1" id="KW-0812">Transmembrane</keyword>
<feature type="chain" id="PRO_5045983558" description="Lipoprotein" evidence="2">
    <location>
        <begin position="22"/>
        <end position="145"/>
    </location>
</feature>
<sequence length="145" mass="14638">MRAAVTALAVAAAGVVPFALAAPHAFVEHVVLFPLGAAGTGSPAVSPLPGQLLAAHVPGGRALAVAALAATAVGMAAWLLARPPRTVVAAADRVAIGLGLAMCLMPATRFGYLVYPLVLAAWFRRDRLTGRTAPRTVKSVGAEGR</sequence>
<evidence type="ECO:0000256" key="2">
    <source>
        <dbReference type="SAM" id="SignalP"/>
    </source>
</evidence>
<accession>A0ABQ2XFP1</accession>
<protein>
    <recommendedName>
        <fullName evidence="5">Lipoprotein</fullName>
    </recommendedName>
</protein>
<keyword evidence="2" id="KW-0732">Signal</keyword>
<dbReference type="RefSeq" id="WP_190052583.1">
    <property type="nucleotide sequence ID" value="NZ_BMWC01000007.1"/>
</dbReference>
<name>A0ABQ2XFP1_9ACTN</name>
<reference evidence="4" key="1">
    <citation type="journal article" date="2019" name="Int. J. Syst. Evol. Microbiol.">
        <title>The Global Catalogue of Microorganisms (GCM) 10K type strain sequencing project: providing services to taxonomists for standard genome sequencing and annotation.</title>
        <authorList>
            <consortium name="The Broad Institute Genomics Platform"/>
            <consortium name="The Broad Institute Genome Sequencing Center for Infectious Disease"/>
            <person name="Wu L."/>
            <person name="Ma J."/>
        </authorList>
    </citation>
    <scope>NUCLEOTIDE SEQUENCE [LARGE SCALE GENOMIC DNA]</scope>
    <source>
        <strain evidence="4">JCM 4866</strain>
    </source>
</reference>
<evidence type="ECO:0000313" key="4">
    <source>
        <dbReference type="Proteomes" id="UP000617743"/>
    </source>
</evidence>
<evidence type="ECO:0008006" key="5">
    <source>
        <dbReference type="Google" id="ProtNLM"/>
    </source>
</evidence>
<comment type="caution">
    <text evidence="3">The sequence shown here is derived from an EMBL/GenBank/DDBJ whole genome shotgun (WGS) entry which is preliminary data.</text>
</comment>
<feature type="signal peptide" evidence="2">
    <location>
        <begin position="1"/>
        <end position="21"/>
    </location>
</feature>
<organism evidence="3 4">
    <name type="scientific">Streptomyces lomondensis</name>
    <dbReference type="NCBI Taxonomy" id="68229"/>
    <lineage>
        <taxon>Bacteria</taxon>
        <taxon>Bacillati</taxon>
        <taxon>Actinomycetota</taxon>
        <taxon>Actinomycetes</taxon>
        <taxon>Kitasatosporales</taxon>
        <taxon>Streptomycetaceae</taxon>
        <taxon>Streptomyces</taxon>
    </lineage>
</organism>
<keyword evidence="1" id="KW-1133">Transmembrane helix</keyword>
<keyword evidence="4" id="KW-1185">Reference proteome</keyword>
<dbReference type="Proteomes" id="UP000617743">
    <property type="component" value="Unassembled WGS sequence"/>
</dbReference>
<evidence type="ECO:0000256" key="1">
    <source>
        <dbReference type="SAM" id="Phobius"/>
    </source>
</evidence>
<dbReference type="EMBL" id="BMWC01000007">
    <property type="protein sequence ID" value="GGX14616.1"/>
    <property type="molecule type" value="Genomic_DNA"/>
</dbReference>
<proteinExistence type="predicted"/>
<keyword evidence="1" id="KW-0472">Membrane</keyword>
<evidence type="ECO:0000313" key="3">
    <source>
        <dbReference type="EMBL" id="GGX14616.1"/>
    </source>
</evidence>
<gene>
    <name evidence="3" type="ORF">GCM10010383_50990</name>
</gene>
<feature type="transmembrane region" description="Helical" evidence="1">
    <location>
        <begin position="62"/>
        <end position="81"/>
    </location>
</feature>
<feature type="transmembrane region" description="Helical" evidence="1">
    <location>
        <begin position="93"/>
        <end position="123"/>
    </location>
</feature>